<gene>
    <name evidence="2" type="ORF">AVDCRST_MAG85-4142</name>
</gene>
<dbReference type="EMBL" id="CADCVT010000469">
    <property type="protein sequence ID" value="CAA9536178.1"/>
    <property type="molecule type" value="Genomic_DNA"/>
</dbReference>
<feature type="compositionally biased region" description="Basic residues" evidence="1">
    <location>
        <begin position="14"/>
        <end position="37"/>
    </location>
</feature>
<evidence type="ECO:0000256" key="1">
    <source>
        <dbReference type="SAM" id="MobiDB-lite"/>
    </source>
</evidence>
<proteinExistence type="predicted"/>
<sequence length="61" mass="7095">AHQEPLQLHDGPLRGHRRPRGGRRARRGGPRRRRRRVVGHDREPERAERPAGVRAELPEDV</sequence>
<feature type="non-terminal residue" evidence="2">
    <location>
        <position position="1"/>
    </location>
</feature>
<dbReference type="AlphaFoldDB" id="A0A6J4U231"/>
<organism evidence="2">
    <name type="scientific">uncultured Solirubrobacteraceae bacterium</name>
    <dbReference type="NCBI Taxonomy" id="1162706"/>
    <lineage>
        <taxon>Bacteria</taxon>
        <taxon>Bacillati</taxon>
        <taxon>Actinomycetota</taxon>
        <taxon>Thermoleophilia</taxon>
        <taxon>Solirubrobacterales</taxon>
        <taxon>Solirubrobacteraceae</taxon>
        <taxon>environmental samples</taxon>
    </lineage>
</organism>
<feature type="non-terminal residue" evidence="2">
    <location>
        <position position="61"/>
    </location>
</feature>
<protein>
    <submittedName>
        <fullName evidence="2">Uncharacterized protein</fullName>
    </submittedName>
</protein>
<name>A0A6J4U231_9ACTN</name>
<feature type="region of interest" description="Disordered" evidence="1">
    <location>
        <begin position="1"/>
        <end position="61"/>
    </location>
</feature>
<evidence type="ECO:0000313" key="2">
    <source>
        <dbReference type="EMBL" id="CAA9536178.1"/>
    </source>
</evidence>
<accession>A0A6J4U231</accession>
<feature type="compositionally biased region" description="Basic and acidic residues" evidence="1">
    <location>
        <begin position="38"/>
        <end position="51"/>
    </location>
</feature>
<reference evidence="2" key="1">
    <citation type="submission" date="2020-02" db="EMBL/GenBank/DDBJ databases">
        <authorList>
            <person name="Meier V. D."/>
        </authorList>
    </citation>
    <scope>NUCLEOTIDE SEQUENCE</scope>
    <source>
        <strain evidence="2">AVDCRST_MAG85</strain>
    </source>
</reference>